<gene>
    <name evidence="2" type="ORF">A7C99_4949</name>
</gene>
<sequence length="182" mass="20910">MVSTLLTTDGVIPQALFSAEIGTFYMEFLKMSIIDRTPEEIAKLKNHAILKLDFKAPYDGTSFSSLCTAVITLKQRITLGHIIRAITDNHLHHFYFCTVDEKYYGCRDFVTQAIAQLVRYNYIYPDIGSHFPQQQPLPSNNLYQLLGHRFLTPGGTPSPCPVDKGWFRYYDRVLSDEMRYNA</sequence>
<dbReference type="Proteomes" id="UP000243015">
    <property type="component" value="Unassembled WGS sequence"/>
</dbReference>
<dbReference type="OrthoDB" id="4174307at2759"/>
<feature type="domain" description="DUF7770" evidence="1">
    <location>
        <begin position="45"/>
        <end position="167"/>
    </location>
</feature>
<comment type="caution">
    <text evidence="2">The sequence shown here is derived from an EMBL/GenBank/DDBJ whole genome shotgun (WGS) entry which is preliminary data.</text>
</comment>
<evidence type="ECO:0000313" key="2">
    <source>
        <dbReference type="EMBL" id="OAL64290.1"/>
    </source>
</evidence>
<reference evidence="2 3" key="1">
    <citation type="submission" date="2016-05" db="EMBL/GenBank/DDBJ databases">
        <title>Genome sequencing of Trichophyton rubrum CMCC(F)T1i isolated from hair.</title>
        <authorList>
            <person name="Zhan P."/>
            <person name="Tao Y."/>
            <person name="Liu W."/>
        </authorList>
    </citation>
    <scope>NUCLEOTIDE SEQUENCE [LARGE SCALE GENOMIC DNA]</scope>
    <source>
        <strain evidence="3">CMCC(F)T1i</strain>
    </source>
</reference>
<accession>A0A178EW09</accession>
<dbReference type="AlphaFoldDB" id="A0A178EW09"/>
<dbReference type="Pfam" id="PF24968">
    <property type="entry name" value="DUF7770"/>
    <property type="match status" value="1"/>
</dbReference>
<proteinExistence type="predicted"/>
<protein>
    <recommendedName>
        <fullName evidence="1">DUF7770 domain-containing protein</fullName>
    </recommendedName>
</protein>
<evidence type="ECO:0000313" key="3">
    <source>
        <dbReference type="Proteomes" id="UP000243015"/>
    </source>
</evidence>
<dbReference type="EMBL" id="LHPM01000017">
    <property type="protein sequence ID" value="OAL64290.1"/>
    <property type="molecule type" value="Genomic_DNA"/>
</dbReference>
<evidence type="ECO:0000259" key="1">
    <source>
        <dbReference type="Pfam" id="PF24968"/>
    </source>
</evidence>
<organism evidence="2 3">
    <name type="scientific">Trichophyton rubrum</name>
    <name type="common">Athlete's foot fungus</name>
    <name type="synonym">Epidermophyton rubrum</name>
    <dbReference type="NCBI Taxonomy" id="5551"/>
    <lineage>
        <taxon>Eukaryota</taxon>
        <taxon>Fungi</taxon>
        <taxon>Dikarya</taxon>
        <taxon>Ascomycota</taxon>
        <taxon>Pezizomycotina</taxon>
        <taxon>Eurotiomycetes</taxon>
        <taxon>Eurotiomycetidae</taxon>
        <taxon>Onygenales</taxon>
        <taxon>Arthrodermataceae</taxon>
        <taxon>Trichophyton</taxon>
    </lineage>
</organism>
<dbReference type="InterPro" id="IPR056672">
    <property type="entry name" value="DUF7770"/>
</dbReference>
<name>A0A178EW09_TRIRU</name>